<sequence length="218" mass="23795">MSENSEATDGLRARNRERTTKRLEQAAWDLVAEKGFDAVTAEAIAERAEVSRRTFFNYYPRVELVLQERMRATIAGLVDRFCERPTDEDVQESLAAILSEPFGPELLETAAIVFGQASSSPAARFFLAEAQASEVSQVAEALTARGGPWTDPMAAQVVAQAVMGAGHVATMVWLGQSHGVVNDRTRQLHLDLLRQAFAHLFITFSGASTLADIPSSEI</sequence>
<evidence type="ECO:0000256" key="4">
    <source>
        <dbReference type="PROSITE-ProRule" id="PRU00335"/>
    </source>
</evidence>
<evidence type="ECO:0000259" key="5">
    <source>
        <dbReference type="PROSITE" id="PS50977"/>
    </source>
</evidence>
<evidence type="ECO:0000256" key="1">
    <source>
        <dbReference type="ARBA" id="ARBA00023015"/>
    </source>
</evidence>
<dbReference type="eggNOG" id="COG1309">
    <property type="taxonomic scope" value="Bacteria"/>
</dbReference>
<keyword evidence="2 4" id="KW-0238">DNA-binding</keyword>
<dbReference type="STRING" id="1385520.N802_12100"/>
<dbReference type="Pfam" id="PF00440">
    <property type="entry name" value="TetR_N"/>
    <property type="match status" value="1"/>
</dbReference>
<dbReference type="Gene3D" id="1.10.357.10">
    <property type="entry name" value="Tetracycline Repressor, domain 2"/>
    <property type="match status" value="1"/>
</dbReference>
<feature type="DNA-binding region" description="H-T-H motif" evidence="4">
    <location>
        <begin position="40"/>
        <end position="59"/>
    </location>
</feature>
<keyword evidence="1" id="KW-0805">Transcription regulation</keyword>
<feature type="domain" description="HTH tetR-type" evidence="5">
    <location>
        <begin position="17"/>
        <end position="77"/>
    </location>
</feature>
<dbReference type="PANTHER" id="PTHR30055">
    <property type="entry name" value="HTH-TYPE TRANSCRIPTIONAL REGULATOR RUTR"/>
    <property type="match status" value="1"/>
</dbReference>
<dbReference type="InterPro" id="IPR009057">
    <property type="entry name" value="Homeodomain-like_sf"/>
</dbReference>
<name>A0A0A0JC48_9MICO</name>
<dbReference type="Proteomes" id="UP000030002">
    <property type="component" value="Unassembled WGS sequence"/>
</dbReference>
<keyword evidence="7" id="KW-1185">Reference proteome</keyword>
<evidence type="ECO:0000313" key="7">
    <source>
        <dbReference type="Proteomes" id="UP000030002"/>
    </source>
</evidence>
<dbReference type="SUPFAM" id="SSF46689">
    <property type="entry name" value="Homeodomain-like"/>
    <property type="match status" value="1"/>
</dbReference>
<proteinExistence type="predicted"/>
<organism evidence="6 7">
    <name type="scientific">Knoellia sinensis KCTC 19936</name>
    <dbReference type="NCBI Taxonomy" id="1385520"/>
    <lineage>
        <taxon>Bacteria</taxon>
        <taxon>Bacillati</taxon>
        <taxon>Actinomycetota</taxon>
        <taxon>Actinomycetes</taxon>
        <taxon>Micrococcales</taxon>
        <taxon>Intrasporangiaceae</taxon>
        <taxon>Knoellia</taxon>
    </lineage>
</organism>
<evidence type="ECO:0000256" key="2">
    <source>
        <dbReference type="ARBA" id="ARBA00023125"/>
    </source>
</evidence>
<evidence type="ECO:0000256" key="3">
    <source>
        <dbReference type="ARBA" id="ARBA00023163"/>
    </source>
</evidence>
<dbReference type="PROSITE" id="PS50977">
    <property type="entry name" value="HTH_TETR_2"/>
    <property type="match status" value="1"/>
</dbReference>
<accession>A0A0A0JC48</accession>
<dbReference type="InterPro" id="IPR050109">
    <property type="entry name" value="HTH-type_TetR-like_transc_reg"/>
</dbReference>
<protein>
    <recommendedName>
        <fullName evidence="5">HTH tetR-type domain-containing protein</fullName>
    </recommendedName>
</protein>
<comment type="caution">
    <text evidence="6">The sequence shown here is derived from an EMBL/GenBank/DDBJ whole genome shotgun (WGS) entry which is preliminary data.</text>
</comment>
<evidence type="ECO:0000313" key="6">
    <source>
        <dbReference type="EMBL" id="KGN34379.1"/>
    </source>
</evidence>
<dbReference type="GO" id="GO:0000976">
    <property type="term" value="F:transcription cis-regulatory region binding"/>
    <property type="evidence" value="ECO:0007669"/>
    <property type="project" value="TreeGrafter"/>
</dbReference>
<dbReference type="Gene3D" id="1.10.10.60">
    <property type="entry name" value="Homeodomain-like"/>
    <property type="match status" value="1"/>
</dbReference>
<dbReference type="RefSeq" id="WP_035912143.1">
    <property type="nucleotide sequence ID" value="NZ_AVPJ01000002.1"/>
</dbReference>
<keyword evidence="3" id="KW-0804">Transcription</keyword>
<gene>
    <name evidence="6" type="ORF">N802_12100</name>
</gene>
<dbReference type="PANTHER" id="PTHR30055:SF238">
    <property type="entry name" value="MYCOFACTOCIN BIOSYNTHESIS TRANSCRIPTIONAL REGULATOR MFTR-RELATED"/>
    <property type="match status" value="1"/>
</dbReference>
<reference evidence="6 7" key="1">
    <citation type="submission" date="2013-08" db="EMBL/GenBank/DDBJ databases">
        <title>The genome sequence of Knoellia sinensis.</title>
        <authorList>
            <person name="Zhu W."/>
            <person name="Wang G."/>
        </authorList>
    </citation>
    <scope>NUCLEOTIDE SEQUENCE [LARGE SCALE GENOMIC DNA]</scope>
    <source>
        <strain evidence="6 7">KCTC 19936</strain>
    </source>
</reference>
<dbReference type="AlphaFoldDB" id="A0A0A0JC48"/>
<dbReference type="InterPro" id="IPR001647">
    <property type="entry name" value="HTH_TetR"/>
</dbReference>
<dbReference type="EMBL" id="AVPJ01000002">
    <property type="protein sequence ID" value="KGN34379.1"/>
    <property type="molecule type" value="Genomic_DNA"/>
</dbReference>
<dbReference type="GO" id="GO:0003700">
    <property type="term" value="F:DNA-binding transcription factor activity"/>
    <property type="evidence" value="ECO:0007669"/>
    <property type="project" value="TreeGrafter"/>
</dbReference>